<organism evidence="3 4">
    <name type="scientific">Clavibacter michiganensis</name>
    <dbReference type="NCBI Taxonomy" id="28447"/>
    <lineage>
        <taxon>Bacteria</taxon>
        <taxon>Bacillati</taxon>
        <taxon>Actinomycetota</taxon>
        <taxon>Actinomycetes</taxon>
        <taxon>Micrococcales</taxon>
        <taxon>Microbacteriaceae</taxon>
        <taxon>Clavibacter</taxon>
    </lineage>
</organism>
<feature type="region of interest" description="Disordered" evidence="1">
    <location>
        <begin position="81"/>
        <end position="109"/>
    </location>
</feature>
<dbReference type="OrthoDB" id="5123520at2"/>
<gene>
    <name evidence="3" type="ORF">BFL37_10155</name>
</gene>
<keyword evidence="2" id="KW-1133">Transmembrane helix</keyword>
<evidence type="ECO:0000313" key="3">
    <source>
        <dbReference type="EMBL" id="OUE24263.1"/>
    </source>
</evidence>
<evidence type="ECO:0000313" key="4">
    <source>
        <dbReference type="Proteomes" id="UP000195101"/>
    </source>
</evidence>
<keyword evidence="2" id="KW-0472">Membrane</keyword>
<accession>A0A251YJC8</accession>
<reference evidence="3 4" key="1">
    <citation type="submission" date="2016-08" db="EMBL/GenBank/DDBJ databases">
        <title>Genome sequence of Clavibacter michiganensis spp strain CFBP8019.</title>
        <authorList>
            <person name="Thapa S.P."/>
            <person name="Coaker G."/>
            <person name="Jacques M.-A."/>
        </authorList>
    </citation>
    <scope>NUCLEOTIDE SEQUENCE [LARGE SCALE GENOMIC DNA]</scope>
    <source>
        <strain evidence="3">CFBP8019</strain>
    </source>
</reference>
<sequence length="109" mass="11915">MGDDDAERRGKGSAWTRRSTPAEMRDHDEFRTQNAIVKFYAVIPLMIVAVFLPAGPVRGIWMALVIVGYAVWGVRNVMRASRKGTADEAERAASPEDGEDGPPVADRTG</sequence>
<dbReference type="AlphaFoldDB" id="A0A251YJC8"/>
<keyword evidence="2" id="KW-0812">Transmembrane</keyword>
<name>A0A251YJC8_9MICO</name>
<dbReference type="RefSeq" id="WP_086515007.1">
    <property type="nucleotide sequence ID" value="NZ_MDJZ01000016.1"/>
</dbReference>
<feature type="compositionally biased region" description="Basic and acidic residues" evidence="1">
    <location>
        <begin position="1"/>
        <end position="10"/>
    </location>
</feature>
<feature type="transmembrane region" description="Helical" evidence="2">
    <location>
        <begin position="60"/>
        <end position="78"/>
    </location>
</feature>
<dbReference type="EMBL" id="MDJZ01000016">
    <property type="protein sequence ID" value="OUE24263.1"/>
    <property type="molecule type" value="Genomic_DNA"/>
</dbReference>
<feature type="compositionally biased region" description="Basic and acidic residues" evidence="1">
    <location>
        <begin position="84"/>
        <end position="94"/>
    </location>
</feature>
<keyword evidence="4" id="KW-1185">Reference proteome</keyword>
<dbReference type="Proteomes" id="UP000195101">
    <property type="component" value="Unassembled WGS sequence"/>
</dbReference>
<comment type="caution">
    <text evidence="3">The sequence shown here is derived from an EMBL/GenBank/DDBJ whole genome shotgun (WGS) entry which is preliminary data.</text>
</comment>
<feature type="region of interest" description="Disordered" evidence="1">
    <location>
        <begin position="1"/>
        <end position="26"/>
    </location>
</feature>
<evidence type="ECO:0000256" key="2">
    <source>
        <dbReference type="SAM" id="Phobius"/>
    </source>
</evidence>
<protein>
    <submittedName>
        <fullName evidence="3">Uncharacterized protein</fullName>
    </submittedName>
</protein>
<proteinExistence type="predicted"/>
<evidence type="ECO:0000256" key="1">
    <source>
        <dbReference type="SAM" id="MobiDB-lite"/>
    </source>
</evidence>
<feature type="transmembrane region" description="Helical" evidence="2">
    <location>
        <begin position="35"/>
        <end position="54"/>
    </location>
</feature>